<keyword evidence="13" id="KW-1185">Reference proteome</keyword>
<dbReference type="PANTHER" id="PTHR42914:SF1">
    <property type="entry name" value="7-CYANO-7-DEAZAGUANINE SYNTHASE"/>
    <property type="match status" value="1"/>
</dbReference>
<dbReference type="GO" id="GO:0046872">
    <property type="term" value="F:metal ion binding"/>
    <property type="evidence" value="ECO:0007669"/>
    <property type="project" value="UniProtKB-KW"/>
</dbReference>
<keyword evidence="7" id="KW-0067">ATP-binding</keyword>
<name>A0A5B9VY96_9BACT</name>
<comment type="similarity">
    <text evidence="8">Belongs to the QueC family.</text>
</comment>
<evidence type="ECO:0000256" key="5">
    <source>
        <dbReference type="ARBA" id="ARBA00022785"/>
    </source>
</evidence>
<dbReference type="PANTHER" id="PTHR42914">
    <property type="entry name" value="7-CYANO-7-DEAZAGUANINE SYNTHASE"/>
    <property type="match status" value="1"/>
</dbReference>
<dbReference type="KEGG" id="agv:OJF2_17830"/>
<dbReference type="Pfam" id="PF06508">
    <property type="entry name" value="QueC"/>
    <property type="match status" value="1"/>
</dbReference>
<reference evidence="12 13" key="1">
    <citation type="submission" date="2019-08" db="EMBL/GenBank/DDBJ databases">
        <title>Deep-cultivation of Planctomycetes and their phenomic and genomic characterization uncovers novel biology.</title>
        <authorList>
            <person name="Wiegand S."/>
            <person name="Jogler M."/>
            <person name="Boedeker C."/>
            <person name="Pinto D."/>
            <person name="Vollmers J."/>
            <person name="Rivas-Marin E."/>
            <person name="Kohn T."/>
            <person name="Peeters S.H."/>
            <person name="Heuer A."/>
            <person name="Rast P."/>
            <person name="Oberbeckmann S."/>
            <person name="Bunk B."/>
            <person name="Jeske O."/>
            <person name="Meyerdierks A."/>
            <person name="Storesund J.E."/>
            <person name="Kallscheuer N."/>
            <person name="Luecker S."/>
            <person name="Lage O.M."/>
            <person name="Pohl T."/>
            <person name="Merkel B.J."/>
            <person name="Hornburger P."/>
            <person name="Mueller R.-W."/>
            <person name="Bruemmer F."/>
            <person name="Labrenz M."/>
            <person name="Spormann A.M."/>
            <person name="Op den Camp H."/>
            <person name="Overmann J."/>
            <person name="Amann R."/>
            <person name="Jetten M.S.M."/>
            <person name="Mascher T."/>
            <person name="Medema M.H."/>
            <person name="Devos D.P."/>
            <person name="Kaster A.-K."/>
            <person name="Ovreas L."/>
            <person name="Rohde M."/>
            <person name="Galperin M.Y."/>
            <person name="Jogler C."/>
        </authorList>
    </citation>
    <scope>NUCLEOTIDE SEQUENCE [LARGE SCALE GENOMIC DNA]</scope>
    <source>
        <strain evidence="12 13">OJF2</strain>
    </source>
</reference>
<dbReference type="Proteomes" id="UP000324233">
    <property type="component" value="Chromosome"/>
</dbReference>
<dbReference type="GO" id="GO:0005524">
    <property type="term" value="F:ATP binding"/>
    <property type="evidence" value="ECO:0007669"/>
    <property type="project" value="UniProtKB-KW"/>
</dbReference>
<evidence type="ECO:0000256" key="10">
    <source>
        <dbReference type="ARBA" id="ARBA00047890"/>
    </source>
</evidence>
<evidence type="ECO:0000256" key="4">
    <source>
        <dbReference type="ARBA" id="ARBA00022741"/>
    </source>
</evidence>
<keyword evidence="5" id="KW-0671">Queuosine biosynthesis</keyword>
<organism evidence="12 13">
    <name type="scientific">Aquisphaera giovannonii</name>
    <dbReference type="NCBI Taxonomy" id="406548"/>
    <lineage>
        <taxon>Bacteria</taxon>
        <taxon>Pseudomonadati</taxon>
        <taxon>Planctomycetota</taxon>
        <taxon>Planctomycetia</taxon>
        <taxon>Isosphaerales</taxon>
        <taxon>Isosphaeraceae</taxon>
        <taxon>Aquisphaera</taxon>
    </lineage>
</organism>
<evidence type="ECO:0000256" key="2">
    <source>
        <dbReference type="ARBA" id="ARBA00022598"/>
    </source>
</evidence>
<feature type="region of interest" description="Disordered" evidence="11">
    <location>
        <begin position="214"/>
        <end position="234"/>
    </location>
</feature>
<evidence type="ECO:0000256" key="7">
    <source>
        <dbReference type="ARBA" id="ARBA00022840"/>
    </source>
</evidence>
<evidence type="ECO:0000256" key="3">
    <source>
        <dbReference type="ARBA" id="ARBA00022723"/>
    </source>
</evidence>
<evidence type="ECO:0000256" key="8">
    <source>
        <dbReference type="ARBA" id="ARBA00037993"/>
    </source>
</evidence>
<evidence type="ECO:0000313" key="12">
    <source>
        <dbReference type="EMBL" id="QEH33282.1"/>
    </source>
</evidence>
<keyword evidence="3" id="KW-0479">Metal-binding</keyword>
<dbReference type="InterPro" id="IPR014729">
    <property type="entry name" value="Rossmann-like_a/b/a_fold"/>
</dbReference>
<dbReference type="EMBL" id="CP042997">
    <property type="protein sequence ID" value="QEH33282.1"/>
    <property type="molecule type" value="Genomic_DNA"/>
</dbReference>
<dbReference type="SUPFAM" id="SSF52402">
    <property type="entry name" value="Adenine nucleotide alpha hydrolases-like"/>
    <property type="match status" value="1"/>
</dbReference>
<proteinExistence type="inferred from homology"/>
<comment type="pathway">
    <text evidence="1">Purine metabolism; 7-cyano-7-deazaguanine biosynthesis.</text>
</comment>
<keyword evidence="6" id="KW-0862">Zinc</keyword>
<dbReference type="GO" id="GO:0016874">
    <property type="term" value="F:ligase activity"/>
    <property type="evidence" value="ECO:0007669"/>
    <property type="project" value="UniProtKB-KW"/>
</dbReference>
<evidence type="ECO:0000313" key="13">
    <source>
        <dbReference type="Proteomes" id="UP000324233"/>
    </source>
</evidence>
<gene>
    <name evidence="12" type="primary">queC_1</name>
    <name evidence="12" type="ORF">OJF2_17830</name>
</gene>
<comment type="catalytic activity">
    <reaction evidence="10">
        <text>7-carboxy-7-carbaguanine + NH4(+) + 2 ATP = 7-cyano-7-carbaguanine + 2 AMP + 2 diphosphate + 2 H(+)</text>
        <dbReference type="Rhea" id="RHEA:27982"/>
        <dbReference type="ChEBI" id="CHEBI:15378"/>
        <dbReference type="ChEBI" id="CHEBI:28938"/>
        <dbReference type="ChEBI" id="CHEBI:30616"/>
        <dbReference type="ChEBI" id="CHEBI:33019"/>
        <dbReference type="ChEBI" id="CHEBI:45075"/>
        <dbReference type="ChEBI" id="CHEBI:61036"/>
        <dbReference type="ChEBI" id="CHEBI:456215"/>
        <dbReference type="EC" id="6.3.4.20"/>
    </reaction>
</comment>
<evidence type="ECO:0000256" key="11">
    <source>
        <dbReference type="SAM" id="MobiDB-lite"/>
    </source>
</evidence>
<evidence type="ECO:0000256" key="6">
    <source>
        <dbReference type="ARBA" id="ARBA00022833"/>
    </source>
</evidence>
<keyword evidence="2 12" id="KW-0436">Ligase</keyword>
<sequence length="234" mass="24803">MRADGARGTSAAVLLSGGLDSAVLLSEMRRGHDRIHPLYIRGGLRWEEAELAAARAFVAAIGGPGLEPLTVLEEPVRDVYGDHWSTGSGGVPGAETPDEAVYLPGRNVLLTAKAAVWCRLRGVSELALGSLGSNPFPDSTPGFYRDLESVLGRAMGGSPRLTRPFDRLSKAEVVWAGRDLPLHLTFSCLMPVAGLHCGSCNKCAERREGFRQSGVADRTPYATSNASPRVGHAG</sequence>
<dbReference type="AlphaFoldDB" id="A0A5B9VY96"/>
<dbReference type="Gene3D" id="3.40.50.620">
    <property type="entry name" value="HUPs"/>
    <property type="match status" value="1"/>
</dbReference>
<dbReference type="GO" id="GO:0008616">
    <property type="term" value="P:tRNA queuosine(34) biosynthetic process"/>
    <property type="evidence" value="ECO:0007669"/>
    <property type="project" value="UniProtKB-KW"/>
</dbReference>
<dbReference type="OrthoDB" id="9789567at2"/>
<evidence type="ECO:0000256" key="1">
    <source>
        <dbReference type="ARBA" id="ARBA00005061"/>
    </source>
</evidence>
<dbReference type="RefSeq" id="WP_148593047.1">
    <property type="nucleotide sequence ID" value="NZ_CP042997.1"/>
</dbReference>
<accession>A0A5B9VY96</accession>
<protein>
    <recommendedName>
        <fullName evidence="9">7-cyano-7-deazaguanine synthase</fullName>
        <ecNumber evidence="9">6.3.4.20</ecNumber>
    </recommendedName>
</protein>
<dbReference type="InterPro" id="IPR018317">
    <property type="entry name" value="QueC"/>
</dbReference>
<evidence type="ECO:0000256" key="9">
    <source>
        <dbReference type="ARBA" id="ARBA00039149"/>
    </source>
</evidence>
<keyword evidence="4" id="KW-0547">Nucleotide-binding</keyword>
<dbReference type="EC" id="6.3.4.20" evidence="9"/>